<dbReference type="InterPro" id="IPR003594">
    <property type="entry name" value="HATPase_dom"/>
</dbReference>
<evidence type="ECO:0000256" key="4">
    <source>
        <dbReference type="ARBA" id="ARBA00022777"/>
    </source>
</evidence>
<proteinExistence type="predicted"/>
<sequence length="594" mass="68436">MEKRQRYQGFRKFSIRTRLIIALFLISIVPLTGISFYSFHIFSEALREKLSTSISQTLSMINLNMVSEIEKYQYLCGSICISQEIKDGLLKKGMTDTEKNQAINEIQHMIRSKIIYPAQAKNITVYDTDGNIFYDLGYDGLYSDDVSRILSRLEEENQDVWAYAHTYRNRDILILGRRIYEQYSQSRVIGYTLISIDEKIFSKTVLEPVGLADSSNIMYLNMDGTILSSWDRSIQLGQKTEKKLLKNIQARLPNRTDFFSIYKDGEEQLVTYIFNKNLNQLFVYTMPYHYINSEVNTMFWKILAVAFFLVLLCIGIVAMVYPGITSPIRSMLDFCRELSKGNLSVRIQDDHKDELSDLSGSMNHMADTIESLMKQQKSQEKKKRELELQMLQYQLNPHFLFNTLNSLRFVAAMHKDQIVSDGIQALSSLLQNTLTNKNEYITIQEELENLENYFAILRIRYAGSFEYSFDVEEEELLSCLVPKLILQPLAENSVMHGSSDDGSVMEILITCWEENNHLIIELCDNGKGFEVTPAALEPHTNRKKIGITNVNDRIQLNFGKEYGLKVNSHPGEGTTCTLTLPLLYVQELSKDYNS</sequence>
<feature type="transmembrane region" description="Helical" evidence="6">
    <location>
        <begin position="298"/>
        <end position="321"/>
    </location>
</feature>
<evidence type="ECO:0000313" key="11">
    <source>
        <dbReference type="Proteomes" id="UP000095712"/>
    </source>
</evidence>
<accession>A0A173XLI7</accession>
<evidence type="ECO:0000256" key="1">
    <source>
        <dbReference type="ARBA" id="ARBA00004370"/>
    </source>
</evidence>
<dbReference type="Pfam" id="PF02518">
    <property type="entry name" value="HATPase_c"/>
    <property type="match status" value="1"/>
</dbReference>
<dbReference type="GO" id="GO:0016020">
    <property type="term" value="C:membrane"/>
    <property type="evidence" value="ECO:0007669"/>
    <property type="project" value="UniProtKB-SubCell"/>
</dbReference>
<dbReference type="GO" id="GO:0000155">
    <property type="term" value="F:phosphorelay sensor kinase activity"/>
    <property type="evidence" value="ECO:0007669"/>
    <property type="project" value="InterPro"/>
</dbReference>
<protein>
    <submittedName>
        <fullName evidence="8">Probable sensor-like histidine kinase YehU</fullName>
        <ecNumber evidence="8">2.7.13.3</ecNumber>
    </submittedName>
</protein>
<dbReference type="EC" id="2.7.13.3" evidence="8"/>
<keyword evidence="6" id="KW-0812">Transmembrane</keyword>
<dbReference type="AlphaFoldDB" id="A0A173XLI7"/>
<feature type="coiled-coil region" evidence="5">
    <location>
        <begin position="369"/>
        <end position="396"/>
    </location>
</feature>
<dbReference type="RefSeq" id="WP_055150789.1">
    <property type="nucleotide sequence ID" value="NZ_BTHH01000001.1"/>
</dbReference>
<keyword evidence="2" id="KW-0597">Phosphoprotein</keyword>
<gene>
    <name evidence="8" type="primary">yehU_2</name>
    <name evidence="9" type="synonym">yehU_3</name>
    <name evidence="8" type="ORF">ERS852478_00370</name>
    <name evidence="9" type="ORF">ERS852523_01559</name>
</gene>
<evidence type="ECO:0000256" key="2">
    <source>
        <dbReference type="ARBA" id="ARBA00022553"/>
    </source>
</evidence>
<keyword evidence="6" id="KW-0472">Membrane</keyword>
<dbReference type="SMART" id="SM00304">
    <property type="entry name" value="HAMP"/>
    <property type="match status" value="1"/>
</dbReference>
<dbReference type="PANTHER" id="PTHR34220">
    <property type="entry name" value="SENSOR HISTIDINE KINASE YPDA"/>
    <property type="match status" value="1"/>
</dbReference>
<name>A0A173XLI7_9FIRM</name>
<evidence type="ECO:0000256" key="6">
    <source>
        <dbReference type="SAM" id="Phobius"/>
    </source>
</evidence>
<dbReference type="SUPFAM" id="SSF158472">
    <property type="entry name" value="HAMP domain-like"/>
    <property type="match status" value="1"/>
</dbReference>
<dbReference type="Gene3D" id="6.10.340.10">
    <property type="match status" value="1"/>
</dbReference>
<dbReference type="Pfam" id="PF00672">
    <property type="entry name" value="HAMP"/>
    <property type="match status" value="1"/>
</dbReference>
<dbReference type="Proteomes" id="UP000095712">
    <property type="component" value="Unassembled WGS sequence"/>
</dbReference>
<dbReference type="SUPFAM" id="SSF55874">
    <property type="entry name" value="ATPase domain of HSP90 chaperone/DNA topoisomerase II/histidine kinase"/>
    <property type="match status" value="1"/>
</dbReference>
<dbReference type="OrthoDB" id="9809348at2"/>
<dbReference type="Proteomes" id="UP000095431">
    <property type="component" value="Unassembled WGS sequence"/>
</dbReference>
<dbReference type="Gene3D" id="3.30.565.10">
    <property type="entry name" value="Histidine kinase-like ATPase, C-terminal domain"/>
    <property type="match status" value="1"/>
</dbReference>
<dbReference type="eggNOG" id="COG2972">
    <property type="taxonomic scope" value="Bacteria"/>
</dbReference>
<evidence type="ECO:0000313" key="8">
    <source>
        <dbReference type="EMBL" id="CUN52539.1"/>
    </source>
</evidence>
<feature type="transmembrane region" description="Helical" evidence="6">
    <location>
        <begin position="20"/>
        <end position="42"/>
    </location>
</feature>
<reference evidence="10 11" key="1">
    <citation type="submission" date="2015-09" db="EMBL/GenBank/DDBJ databases">
        <authorList>
            <consortium name="Pathogen Informatics"/>
        </authorList>
    </citation>
    <scope>NUCLEOTIDE SEQUENCE [LARGE SCALE GENOMIC DNA]</scope>
    <source>
        <strain evidence="8 10">2789STDY5834863</strain>
        <strain evidence="9 11">2789STDY5834911</strain>
    </source>
</reference>
<evidence type="ECO:0000256" key="5">
    <source>
        <dbReference type="SAM" id="Coils"/>
    </source>
</evidence>
<keyword evidence="6" id="KW-1133">Transmembrane helix</keyword>
<evidence type="ECO:0000313" key="9">
    <source>
        <dbReference type="EMBL" id="CUP41948.1"/>
    </source>
</evidence>
<dbReference type="EMBL" id="CYZN01000002">
    <property type="protein sequence ID" value="CUN52539.1"/>
    <property type="molecule type" value="Genomic_DNA"/>
</dbReference>
<dbReference type="Pfam" id="PF06580">
    <property type="entry name" value="His_kinase"/>
    <property type="match status" value="1"/>
</dbReference>
<evidence type="ECO:0000313" key="10">
    <source>
        <dbReference type="Proteomes" id="UP000095431"/>
    </source>
</evidence>
<dbReference type="InterPro" id="IPR050640">
    <property type="entry name" value="Bact_2-comp_sensor_kinase"/>
</dbReference>
<feature type="domain" description="HAMP" evidence="7">
    <location>
        <begin position="324"/>
        <end position="374"/>
    </location>
</feature>
<keyword evidence="4 8" id="KW-0418">Kinase</keyword>
<dbReference type="InterPro" id="IPR036890">
    <property type="entry name" value="HATPase_C_sf"/>
</dbReference>
<evidence type="ECO:0000256" key="3">
    <source>
        <dbReference type="ARBA" id="ARBA00022679"/>
    </source>
</evidence>
<dbReference type="InterPro" id="IPR010559">
    <property type="entry name" value="Sig_transdc_His_kin_internal"/>
</dbReference>
<keyword evidence="5" id="KW-0175">Coiled coil</keyword>
<comment type="subcellular location">
    <subcellularLocation>
        <location evidence="1">Membrane</location>
    </subcellularLocation>
</comment>
<evidence type="ECO:0000259" key="7">
    <source>
        <dbReference type="PROSITE" id="PS50885"/>
    </source>
</evidence>
<dbReference type="CDD" id="cd06225">
    <property type="entry name" value="HAMP"/>
    <property type="match status" value="1"/>
</dbReference>
<dbReference type="InterPro" id="IPR003660">
    <property type="entry name" value="HAMP_dom"/>
</dbReference>
<dbReference type="PANTHER" id="PTHR34220:SF7">
    <property type="entry name" value="SENSOR HISTIDINE KINASE YPDA"/>
    <property type="match status" value="1"/>
</dbReference>
<dbReference type="PROSITE" id="PS50885">
    <property type="entry name" value="HAMP"/>
    <property type="match status" value="1"/>
</dbReference>
<organism evidence="8 10">
    <name type="scientific">Blautia wexlerae</name>
    <dbReference type="NCBI Taxonomy" id="418240"/>
    <lineage>
        <taxon>Bacteria</taxon>
        <taxon>Bacillati</taxon>
        <taxon>Bacillota</taxon>
        <taxon>Clostridia</taxon>
        <taxon>Lachnospirales</taxon>
        <taxon>Lachnospiraceae</taxon>
        <taxon>Blautia</taxon>
    </lineage>
</organism>
<dbReference type="EMBL" id="CZAW01000013">
    <property type="protein sequence ID" value="CUP41948.1"/>
    <property type="molecule type" value="Genomic_DNA"/>
</dbReference>
<keyword evidence="3 8" id="KW-0808">Transferase</keyword>